<dbReference type="GO" id="GO:0016829">
    <property type="term" value="F:lyase activity"/>
    <property type="evidence" value="ECO:0007669"/>
    <property type="project" value="UniProtKB-KW"/>
</dbReference>
<protein>
    <submittedName>
        <fullName evidence="1">Pectate lyase 12-like</fullName>
    </submittedName>
</protein>
<dbReference type="Proteomes" id="UP000265520">
    <property type="component" value="Unassembled WGS sequence"/>
</dbReference>
<comment type="caution">
    <text evidence="1">The sequence shown here is derived from an EMBL/GenBank/DDBJ whole genome shotgun (WGS) entry which is preliminary data.</text>
</comment>
<reference evidence="1 2" key="1">
    <citation type="journal article" date="2018" name="Front. Plant Sci.">
        <title>Red Clover (Trifolium pratense) and Zigzag Clover (T. medium) - A Picture of Genomic Similarities and Differences.</title>
        <authorList>
            <person name="Dluhosova J."/>
            <person name="Istvanek J."/>
            <person name="Nedelnik J."/>
            <person name="Repkova J."/>
        </authorList>
    </citation>
    <scope>NUCLEOTIDE SEQUENCE [LARGE SCALE GENOMIC DNA]</scope>
    <source>
        <strain evidence="2">cv. 10/8</strain>
        <tissue evidence="1">Leaf</tissue>
    </source>
</reference>
<dbReference type="AlphaFoldDB" id="A0A392WIE0"/>
<dbReference type="EMBL" id="LXQA011463802">
    <property type="protein sequence ID" value="MCI98091.1"/>
    <property type="molecule type" value="Genomic_DNA"/>
</dbReference>
<keyword evidence="1" id="KW-0456">Lyase</keyword>
<organism evidence="1 2">
    <name type="scientific">Trifolium medium</name>
    <dbReference type="NCBI Taxonomy" id="97028"/>
    <lineage>
        <taxon>Eukaryota</taxon>
        <taxon>Viridiplantae</taxon>
        <taxon>Streptophyta</taxon>
        <taxon>Embryophyta</taxon>
        <taxon>Tracheophyta</taxon>
        <taxon>Spermatophyta</taxon>
        <taxon>Magnoliopsida</taxon>
        <taxon>eudicotyledons</taxon>
        <taxon>Gunneridae</taxon>
        <taxon>Pentapetalae</taxon>
        <taxon>rosids</taxon>
        <taxon>fabids</taxon>
        <taxon>Fabales</taxon>
        <taxon>Fabaceae</taxon>
        <taxon>Papilionoideae</taxon>
        <taxon>50 kb inversion clade</taxon>
        <taxon>NPAAA clade</taxon>
        <taxon>Hologalegina</taxon>
        <taxon>IRL clade</taxon>
        <taxon>Trifolieae</taxon>
        <taxon>Trifolium</taxon>
    </lineage>
</organism>
<keyword evidence="2" id="KW-1185">Reference proteome</keyword>
<name>A0A392WIE0_9FABA</name>
<accession>A0A392WIE0</accession>
<evidence type="ECO:0000313" key="2">
    <source>
        <dbReference type="Proteomes" id="UP000265520"/>
    </source>
</evidence>
<feature type="non-terminal residue" evidence="1">
    <location>
        <position position="45"/>
    </location>
</feature>
<proteinExistence type="predicted"/>
<sequence>MINGAFFVTSGESLEVKYEKAFSVEPQSADRIVLLTMNSGVLGNA</sequence>
<evidence type="ECO:0000313" key="1">
    <source>
        <dbReference type="EMBL" id="MCI98091.1"/>
    </source>
</evidence>